<protein>
    <recommendedName>
        <fullName evidence="1">Protein SlyX homolog</fullName>
    </recommendedName>
</protein>
<dbReference type="EMBL" id="CP011253">
    <property type="protein sequence ID" value="AKC71576.1"/>
    <property type="molecule type" value="Genomic_DNA"/>
</dbReference>
<name>A0A0E3YDG3_9BURK</name>
<dbReference type="RefSeq" id="WP_046292684.1">
    <property type="nucleotide sequence ID" value="NZ_CP011253.3"/>
</dbReference>
<proteinExistence type="inferred from homology"/>
<dbReference type="NCBIfam" id="NF003316">
    <property type="entry name" value="PRK04325.1"/>
    <property type="match status" value="1"/>
</dbReference>
<dbReference type="Pfam" id="PF04102">
    <property type="entry name" value="SlyX"/>
    <property type="match status" value="1"/>
</dbReference>
<feature type="compositionally biased region" description="Low complexity" evidence="3">
    <location>
        <begin position="49"/>
        <end position="61"/>
    </location>
</feature>
<dbReference type="HAMAP" id="MF_00715">
    <property type="entry name" value="SlyX"/>
    <property type="match status" value="1"/>
</dbReference>
<reference evidence="4" key="1">
    <citation type="submission" date="2016-06" db="EMBL/GenBank/DDBJ databases">
        <title>Pandoraea oxalativorans DSM 23570 Genome Sequencing.</title>
        <authorList>
            <person name="Ee R."/>
            <person name="Lim Y.-L."/>
            <person name="Yong D."/>
            <person name="Yin W.-F."/>
            <person name="Chan K.-G."/>
        </authorList>
    </citation>
    <scope>NUCLEOTIDE SEQUENCE</scope>
    <source>
        <strain evidence="4">DSM 23570</strain>
    </source>
</reference>
<dbReference type="PATRIC" id="fig|573737.6.peg.189"/>
<evidence type="ECO:0000313" key="4">
    <source>
        <dbReference type="EMBL" id="AKC71576.1"/>
    </source>
</evidence>
<dbReference type="AlphaFoldDB" id="A0A0E3YDG3"/>
<organism evidence="4 5">
    <name type="scientific">Pandoraea oxalativorans</name>
    <dbReference type="NCBI Taxonomy" id="573737"/>
    <lineage>
        <taxon>Bacteria</taxon>
        <taxon>Pseudomonadati</taxon>
        <taxon>Pseudomonadota</taxon>
        <taxon>Betaproteobacteria</taxon>
        <taxon>Burkholderiales</taxon>
        <taxon>Burkholderiaceae</taxon>
        <taxon>Pandoraea</taxon>
    </lineage>
</organism>
<evidence type="ECO:0000313" key="5">
    <source>
        <dbReference type="Proteomes" id="UP000035050"/>
    </source>
</evidence>
<sequence>MESLEARVVELEVKAAFQEDLLETLNEIVTRQEQQIDLLQKQLKALYQQMQSQGQSGASDGNPRHEIPPHY</sequence>
<feature type="compositionally biased region" description="Basic and acidic residues" evidence="3">
    <location>
        <begin position="62"/>
        <end position="71"/>
    </location>
</feature>
<dbReference type="KEGG" id="pox:MB84_22110"/>
<feature type="coiled-coil region" evidence="2">
    <location>
        <begin position="1"/>
        <end position="49"/>
    </location>
</feature>
<evidence type="ECO:0000256" key="2">
    <source>
        <dbReference type="SAM" id="Coils"/>
    </source>
</evidence>
<dbReference type="PANTHER" id="PTHR36508">
    <property type="entry name" value="PROTEIN SLYX"/>
    <property type="match status" value="1"/>
</dbReference>
<comment type="similarity">
    <text evidence="1">Belongs to the SlyX family.</text>
</comment>
<accession>A0A0E3YDG3</accession>
<keyword evidence="2" id="KW-0175">Coiled coil</keyword>
<gene>
    <name evidence="1" type="primary">slyX</name>
    <name evidence="4" type="ORF">MB84_22110</name>
</gene>
<dbReference type="PANTHER" id="PTHR36508:SF1">
    <property type="entry name" value="PROTEIN SLYX"/>
    <property type="match status" value="1"/>
</dbReference>
<dbReference type="HOGENOM" id="CLU_180796_3_0_4"/>
<keyword evidence="5" id="KW-1185">Reference proteome</keyword>
<dbReference type="Proteomes" id="UP000035050">
    <property type="component" value="Chromosome"/>
</dbReference>
<dbReference type="Gene3D" id="1.20.5.300">
    <property type="match status" value="1"/>
</dbReference>
<dbReference type="InterPro" id="IPR007236">
    <property type="entry name" value="SlyX"/>
</dbReference>
<evidence type="ECO:0000256" key="3">
    <source>
        <dbReference type="SAM" id="MobiDB-lite"/>
    </source>
</evidence>
<feature type="region of interest" description="Disordered" evidence="3">
    <location>
        <begin position="49"/>
        <end position="71"/>
    </location>
</feature>
<evidence type="ECO:0000256" key="1">
    <source>
        <dbReference type="HAMAP-Rule" id="MF_00715"/>
    </source>
</evidence>